<evidence type="ECO:0000313" key="1">
    <source>
        <dbReference type="EMBL" id="KAK8837330.1"/>
    </source>
</evidence>
<evidence type="ECO:0008006" key="3">
    <source>
        <dbReference type="Google" id="ProtNLM"/>
    </source>
</evidence>
<sequence length="373" mass="43633">MSSFHSMNKIPYGNYRNIRNIKNSEIREDTPACYAIGDIEGDSAKLQYYTNFIKNHPKDNFVFIGDLFDDLSDQNSLKESNWSCIQMICHNYLDDKIKFKRDEDNSESTYDENIVSLPSGFHKINFDRKRFEDISNRVKFVAGNSECDCLSDILDHCEEKNGKYIFGRGKWRKTVTFDQLCILYRYLSACNGVIVLNNECESDAVAGFKHTVYFRHSIQKFKVNNNVSKQIEQRTNASSEDINNRSFIFIAGHSKIFTCTGPIEFPDDDVYYIIDTSSIDPTRDKRSRREYPHEIRGRGNSDHRMAAIRFDEKHGYTVDVHPFKFNFKRWRKRFNIAEIIQNIQQTISCKFKHLLGKKNAILVFVNQIQLLMS</sequence>
<evidence type="ECO:0000313" key="2">
    <source>
        <dbReference type="Proteomes" id="UP001470230"/>
    </source>
</evidence>
<accession>A0ABR2GTQ6</accession>
<dbReference type="SUPFAM" id="SSF56300">
    <property type="entry name" value="Metallo-dependent phosphatases"/>
    <property type="match status" value="1"/>
</dbReference>
<gene>
    <name evidence="1" type="ORF">M9Y10_036763</name>
</gene>
<name>A0ABR2GTQ6_9EUKA</name>
<dbReference type="InterPro" id="IPR029052">
    <property type="entry name" value="Metallo-depent_PP-like"/>
</dbReference>
<dbReference type="Proteomes" id="UP001470230">
    <property type="component" value="Unassembled WGS sequence"/>
</dbReference>
<dbReference type="EMBL" id="JAPFFF010000060">
    <property type="protein sequence ID" value="KAK8837330.1"/>
    <property type="molecule type" value="Genomic_DNA"/>
</dbReference>
<organism evidence="1 2">
    <name type="scientific">Tritrichomonas musculus</name>
    <dbReference type="NCBI Taxonomy" id="1915356"/>
    <lineage>
        <taxon>Eukaryota</taxon>
        <taxon>Metamonada</taxon>
        <taxon>Parabasalia</taxon>
        <taxon>Tritrichomonadida</taxon>
        <taxon>Tritrichomonadidae</taxon>
        <taxon>Tritrichomonas</taxon>
    </lineage>
</organism>
<reference evidence="1 2" key="1">
    <citation type="submission" date="2024-04" db="EMBL/GenBank/DDBJ databases">
        <title>Tritrichomonas musculus Genome.</title>
        <authorList>
            <person name="Alves-Ferreira E."/>
            <person name="Grigg M."/>
            <person name="Lorenzi H."/>
            <person name="Galac M."/>
        </authorList>
    </citation>
    <scope>NUCLEOTIDE SEQUENCE [LARGE SCALE GENOMIC DNA]</scope>
    <source>
        <strain evidence="1 2">EAF2021</strain>
    </source>
</reference>
<comment type="caution">
    <text evidence="1">The sequence shown here is derived from an EMBL/GenBank/DDBJ whole genome shotgun (WGS) entry which is preliminary data.</text>
</comment>
<dbReference type="Gene3D" id="3.60.21.10">
    <property type="match status" value="1"/>
</dbReference>
<protein>
    <recommendedName>
        <fullName evidence="3">Calcineurin-like phosphoesterase domain-containing protein</fullName>
    </recommendedName>
</protein>
<keyword evidence="2" id="KW-1185">Reference proteome</keyword>
<proteinExistence type="predicted"/>